<dbReference type="GO" id="GO:0003729">
    <property type="term" value="F:mRNA binding"/>
    <property type="evidence" value="ECO:0000318"/>
    <property type="project" value="GO_Central"/>
</dbReference>
<dbReference type="Pfam" id="PF17674">
    <property type="entry name" value="HHH_9"/>
    <property type="match status" value="1"/>
</dbReference>
<dbReference type="SMART" id="SM00732">
    <property type="entry name" value="YqgFc"/>
    <property type="match status" value="1"/>
</dbReference>
<dbReference type="GO" id="GO:0003735">
    <property type="term" value="F:structural constituent of ribosome"/>
    <property type="evidence" value="ECO:0000318"/>
    <property type="project" value="GO_Central"/>
</dbReference>
<dbReference type="FunFam" id="1.10.10.650:FF:000001">
    <property type="entry name" value="S1 RNA-binding domain 1"/>
    <property type="match status" value="1"/>
</dbReference>
<dbReference type="InParanoid" id="E9GA78"/>
<dbReference type="InterPro" id="IPR003029">
    <property type="entry name" value="S1_domain"/>
</dbReference>
<dbReference type="GO" id="GO:0006139">
    <property type="term" value="P:nucleobase-containing compound metabolic process"/>
    <property type="evidence" value="ECO:0007669"/>
    <property type="project" value="InterPro"/>
</dbReference>
<dbReference type="PhylomeDB" id="E9GA78"/>
<dbReference type="STRING" id="6669.E9GA78"/>
<dbReference type="SUPFAM" id="SSF50249">
    <property type="entry name" value="Nucleic acid-binding proteins"/>
    <property type="match status" value="1"/>
</dbReference>
<dbReference type="InterPro" id="IPR012340">
    <property type="entry name" value="NA-bd_OB-fold"/>
</dbReference>
<feature type="region of interest" description="Disordered" evidence="1">
    <location>
        <begin position="1"/>
        <end position="23"/>
    </location>
</feature>
<dbReference type="OrthoDB" id="995477at2759"/>
<dbReference type="Pfam" id="PF00575">
    <property type="entry name" value="S1"/>
    <property type="match status" value="1"/>
</dbReference>
<dbReference type="Pfam" id="PF16921">
    <property type="entry name" value="Tex_YqgF"/>
    <property type="match status" value="1"/>
</dbReference>
<dbReference type="PROSITE" id="PS50126">
    <property type="entry name" value="S1"/>
    <property type="match status" value="1"/>
</dbReference>
<dbReference type="PANTHER" id="PTHR10724:SF10">
    <property type="entry name" value="S1 RNA-BINDING DOMAIN-CONTAINING PROTEIN 1"/>
    <property type="match status" value="1"/>
</dbReference>
<dbReference type="InterPro" id="IPR037027">
    <property type="entry name" value="YqgF/RNaseH-like_dom_sf"/>
</dbReference>
<dbReference type="InterPro" id="IPR023319">
    <property type="entry name" value="Tex-like_HTH_dom_sf"/>
</dbReference>
<dbReference type="FunFam" id="1.10.150.310:FF:000001">
    <property type="entry name" value="RNA-binding transcriptional accessory protein"/>
    <property type="match status" value="1"/>
</dbReference>
<dbReference type="EMBL" id="GL732536">
    <property type="protein sequence ID" value="EFX83754.1"/>
    <property type="molecule type" value="Genomic_DNA"/>
</dbReference>
<dbReference type="GO" id="GO:0006412">
    <property type="term" value="P:translation"/>
    <property type="evidence" value="ECO:0000318"/>
    <property type="project" value="GO_Central"/>
</dbReference>
<dbReference type="PANTHER" id="PTHR10724">
    <property type="entry name" value="30S RIBOSOMAL PROTEIN S1"/>
    <property type="match status" value="1"/>
</dbReference>
<dbReference type="InterPro" id="IPR032639">
    <property type="entry name" value="Tex_YqgF"/>
</dbReference>
<dbReference type="eggNOG" id="KOG1857">
    <property type="taxonomic scope" value="Eukaryota"/>
</dbReference>
<sequence length="888" mass="99339">MKRHNDENPTAPSTKKYKSRWDVGPNDVENEVLCLGVYPKSDIETRKKIQPNSDIERKRIQPKTDIERKITQPAAKIQPNSDVERKRIQPKSDIERKITEPKTDIEKKKIQPKNDAQQKYKDHSGQASWEIHEVLADSYGVPLSACKKFTSLIKEDCTLPFIARYRKEMVGNLDIEVLRKMKSSLEDLQKVQGKIASVVKTLEKQQVLTPSLNETICNIKDIDELEFCYAPFKDTKKKTLAAKALELGLEAPALALLEGVKHVSIETLLNVDVEGLDSMKSVELGIQHVIADVIGKNKENVDKLSQLITRADVRLCITKSRSADKQNPSDLSKFESYIDKTFSVGSPDNPIKPHLFLAISRGEDLKILSLKIVFPEHVESDWIKFCENKYSKQDSKRSDFRKIIITKSIKDAYTRIVEPLIKRRIKARLTEKSHHASVDVFAKNLKSLLLSPPLPNTTVLGLDPGFKHGCKCAAVSPNGVVLHTETIYIRFGDRDLVRQPAATSLKNMVQKYGCSTVAIGNGTACRETEDFLSLLIEKGVFKPIDVRFTIINECGASIYSCSPEAKEEFPQLEPNVISAISIARRLQDPLTEYVRISPRHIGIGMYQHDISIKQLEAALDDIVSECVSFVGVDINSCPPHVLSKVAGLSCNKAKKIIDYRTKHGQFTNRQQILDVPTLGPVTFQQCAGFLTIPETSLASSCDSSDQKPTKPSKGSRGKKAVCLSTNPLDRTCIHPESYDLAKTIIDLFGGNLEEIGHESFIRKLQVFLATKSSGQIALQLEETEGKIEQILQSLSQPLRYDLRTKFDKPLFKRSVTSLADIKVGQELRGRINNVTDFGAFVDIGVGKDALLHSSRMKGKKESLSVTNQIYVKVLSIDVSQQRISLELI</sequence>
<dbReference type="InterPro" id="IPR018974">
    <property type="entry name" value="Tex-like_N"/>
</dbReference>
<dbReference type="Gene3D" id="1.10.150.310">
    <property type="entry name" value="Tex RuvX-like domain-like"/>
    <property type="match status" value="1"/>
</dbReference>
<dbReference type="SMART" id="SM00316">
    <property type="entry name" value="S1"/>
    <property type="match status" value="1"/>
</dbReference>
<dbReference type="FunCoup" id="E9GA78">
    <property type="interactions" value="336"/>
</dbReference>
<dbReference type="InterPro" id="IPR012337">
    <property type="entry name" value="RNaseH-like_sf"/>
</dbReference>
<feature type="compositionally biased region" description="Basic and acidic residues" evidence="1">
    <location>
        <begin position="54"/>
        <end position="70"/>
    </location>
</feature>
<dbReference type="InterPro" id="IPR050437">
    <property type="entry name" value="Ribos_protein_bS1-like"/>
</dbReference>
<dbReference type="InterPro" id="IPR006641">
    <property type="entry name" value="YqgF/RNaseH-like_dom"/>
</dbReference>
<dbReference type="Gene3D" id="2.40.50.140">
    <property type="entry name" value="Nucleic acid-binding proteins"/>
    <property type="match status" value="1"/>
</dbReference>
<evidence type="ECO:0000256" key="1">
    <source>
        <dbReference type="SAM" id="MobiDB-lite"/>
    </source>
</evidence>
<dbReference type="OMA" id="RWAWRTR"/>
<dbReference type="Gene3D" id="1.10.10.650">
    <property type="entry name" value="RuvA domain 2-like"/>
    <property type="match status" value="1"/>
</dbReference>
<feature type="domain" description="S1 motif" evidence="2">
    <location>
        <begin position="824"/>
        <end position="888"/>
    </location>
</feature>
<feature type="region of interest" description="Disordered" evidence="1">
    <location>
        <begin position="46"/>
        <end position="122"/>
    </location>
</feature>
<dbReference type="AlphaFoldDB" id="E9GA78"/>
<protein>
    <recommendedName>
        <fullName evidence="2">S1 motif domain-containing protein</fullName>
    </recommendedName>
</protein>
<dbReference type="Gene3D" id="1.10.3500.10">
    <property type="entry name" value="Tex N-terminal region-like"/>
    <property type="match status" value="1"/>
</dbReference>
<dbReference type="Pfam" id="PF09371">
    <property type="entry name" value="Tex_N"/>
    <property type="match status" value="1"/>
</dbReference>
<dbReference type="FunFam" id="3.30.420.140:FF:000001">
    <property type="entry name" value="RNA-binding transcriptional accessory protein"/>
    <property type="match status" value="1"/>
</dbReference>
<dbReference type="InterPro" id="IPR041692">
    <property type="entry name" value="HHH_9"/>
</dbReference>
<accession>E9GA78</accession>
<dbReference type="SUPFAM" id="SSF47781">
    <property type="entry name" value="RuvA domain 2-like"/>
    <property type="match status" value="2"/>
</dbReference>
<dbReference type="HOGENOM" id="CLU_009833_0_1_1"/>
<feature type="compositionally biased region" description="Basic and acidic residues" evidence="1">
    <location>
        <begin position="82"/>
        <end position="109"/>
    </location>
</feature>
<dbReference type="InterPro" id="IPR023323">
    <property type="entry name" value="Tex-like_dom_sf"/>
</dbReference>
<feature type="region of interest" description="Disordered" evidence="1">
    <location>
        <begin position="697"/>
        <end position="720"/>
    </location>
</feature>
<reference evidence="3 4" key="1">
    <citation type="journal article" date="2011" name="Science">
        <title>The ecoresponsive genome of Daphnia pulex.</title>
        <authorList>
            <person name="Colbourne J.K."/>
            <person name="Pfrender M.E."/>
            <person name="Gilbert D."/>
            <person name="Thomas W.K."/>
            <person name="Tucker A."/>
            <person name="Oakley T.H."/>
            <person name="Tokishita S."/>
            <person name="Aerts A."/>
            <person name="Arnold G.J."/>
            <person name="Basu M.K."/>
            <person name="Bauer D.J."/>
            <person name="Caceres C.E."/>
            <person name="Carmel L."/>
            <person name="Casola C."/>
            <person name="Choi J.H."/>
            <person name="Detter J.C."/>
            <person name="Dong Q."/>
            <person name="Dusheyko S."/>
            <person name="Eads B.D."/>
            <person name="Frohlich T."/>
            <person name="Geiler-Samerotte K.A."/>
            <person name="Gerlach D."/>
            <person name="Hatcher P."/>
            <person name="Jogdeo S."/>
            <person name="Krijgsveld J."/>
            <person name="Kriventseva E.V."/>
            <person name="Kultz D."/>
            <person name="Laforsch C."/>
            <person name="Lindquist E."/>
            <person name="Lopez J."/>
            <person name="Manak J.R."/>
            <person name="Muller J."/>
            <person name="Pangilinan J."/>
            <person name="Patwardhan R.P."/>
            <person name="Pitluck S."/>
            <person name="Pritham E.J."/>
            <person name="Rechtsteiner A."/>
            <person name="Rho M."/>
            <person name="Rogozin I.B."/>
            <person name="Sakarya O."/>
            <person name="Salamov A."/>
            <person name="Schaack S."/>
            <person name="Shapiro H."/>
            <person name="Shiga Y."/>
            <person name="Skalitzky C."/>
            <person name="Smith Z."/>
            <person name="Souvorov A."/>
            <person name="Sung W."/>
            <person name="Tang Z."/>
            <person name="Tsuchiya D."/>
            <person name="Tu H."/>
            <person name="Vos H."/>
            <person name="Wang M."/>
            <person name="Wolf Y.I."/>
            <person name="Yamagata H."/>
            <person name="Yamada T."/>
            <person name="Ye Y."/>
            <person name="Shaw J.R."/>
            <person name="Andrews J."/>
            <person name="Crease T.J."/>
            <person name="Tang H."/>
            <person name="Lucas S.M."/>
            <person name="Robertson H.M."/>
            <person name="Bork P."/>
            <person name="Koonin E.V."/>
            <person name="Zdobnov E.M."/>
            <person name="Grigoriev I.V."/>
            <person name="Lynch M."/>
            <person name="Boore J.L."/>
        </authorList>
    </citation>
    <scope>NUCLEOTIDE SEQUENCE [LARGE SCALE GENOMIC DNA]</scope>
</reference>
<gene>
    <name evidence="3" type="ORF">DAPPUDRAFT_301661</name>
</gene>
<evidence type="ECO:0000313" key="3">
    <source>
        <dbReference type="EMBL" id="EFX83754.1"/>
    </source>
</evidence>
<dbReference type="InterPro" id="IPR010994">
    <property type="entry name" value="RuvA_2-like"/>
</dbReference>
<dbReference type="KEGG" id="dpx:DAPPUDRAFT_301661"/>
<proteinExistence type="predicted"/>
<evidence type="ECO:0000313" key="4">
    <source>
        <dbReference type="Proteomes" id="UP000000305"/>
    </source>
</evidence>
<dbReference type="Pfam" id="PF12836">
    <property type="entry name" value="HHH_3"/>
    <property type="match status" value="1"/>
</dbReference>
<evidence type="ECO:0000259" key="2">
    <source>
        <dbReference type="PROSITE" id="PS50126"/>
    </source>
</evidence>
<dbReference type="SUPFAM" id="SSF53098">
    <property type="entry name" value="Ribonuclease H-like"/>
    <property type="match status" value="1"/>
</dbReference>
<keyword evidence="4" id="KW-1185">Reference proteome</keyword>
<dbReference type="SUPFAM" id="SSF158832">
    <property type="entry name" value="Tex N-terminal region-like"/>
    <property type="match status" value="1"/>
</dbReference>
<organism evidence="3 4">
    <name type="scientific">Daphnia pulex</name>
    <name type="common">Water flea</name>
    <dbReference type="NCBI Taxonomy" id="6669"/>
    <lineage>
        <taxon>Eukaryota</taxon>
        <taxon>Metazoa</taxon>
        <taxon>Ecdysozoa</taxon>
        <taxon>Arthropoda</taxon>
        <taxon>Crustacea</taxon>
        <taxon>Branchiopoda</taxon>
        <taxon>Diplostraca</taxon>
        <taxon>Cladocera</taxon>
        <taxon>Anomopoda</taxon>
        <taxon>Daphniidae</taxon>
        <taxon>Daphnia</taxon>
    </lineage>
</organism>
<dbReference type="Proteomes" id="UP000000305">
    <property type="component" value="Unassembled WGS sequence"/>
</dbReference>
<dbReference type="Gene3D" id="3.30.420.140">
    <property type="entry name" value="YqgF/RNase H-like domain"/>
    <property type="match status" value="1"/>
</dbReference>
<name>E9GA78_DAPPU</name>